<protein>
    <submittedName>
        <fullName evidence="2">Uncharacterized protein</fullName>
    </submittedName>
</protein>
<keyword evidence="3" id="KW-1185">Reference proteome</keyword>
<keyword evidence="1" id="KW-0812">Transmembrane</keyword>
<evidence type="ECO:0000313" key="3">
    <source>
        <dbReference type="Proteomes" id="UP001275932"/>
    </source>
</evidence>
<feature type="transmembrane region" description="Helical" evidence="1">
    <location>
        <begin position="114"/>
        <end position="137"/>
    </location>
</feature>
<name>A0ABU4WHK1_9BACT</name>
<proteinExistence type="predicted"/>
<dbReference type="Proteomes" id="UP001275932">
    <property type="component" value="Unassembled WGS sequence"/>
</dbReference>
<reference evidence="2 3" key="1">
    <citation type="submission" date="2022-03" db="EMBL/GenBank/DDBJ databases">
        <title>Novel taxa within the pig intestine.</title>
        <authorList>
            <person name="Wylensek D."/>
            <person name="Bishof K."/>
            <person name="Afrizal A."/>
            <person name="Clavel T."/>
        </authorList>
    </citation>
    <scope>NUCLEOTIDE SEQUENCE [LARGE SCALE GENOMIC DNA]</scope>
    <source>
        <strain evidence="2 3">CLA-KB-P66</strain>
    </source>
</reference>
<evidence type="ECO:0000313" key="2">
    <source>
        <dbReference type="EMBL" id="MDX8415075.1"/>
    </source>
</evidence>
<organism evidence="2 3">
    <name type="scientific">Intestinicryptomonas porci</name>
    <dbReference type="NCBI Taxonomy" id="2926320"/>
    <lineage>
        <taxon>Bacteria</taxon>
        <taxon>Pseudomonadati</taxon>
        <taxon>Verrucomicrobiota</taxon>
        <taxon>Opitutia</taxon>
        <taxon>Opitutales</taxon>
        <taxon>Intestinicryptomonaceae</taxon>
        <taxon>Intestinicryptomonas</taxon>
    </lineage>
</organism>
<comment type="caution">
    <text evidence="2">The sequence shown here is derived from an EMBL/GenBank/DDBJ whole genome shotgun (WGS) entry which is preliminary data.</text>
</comment>
<keyword evidence="1" id="KW-0472">Membrane</keyword>
<keyword evidence="1" id="KW-1133">Transmembrane helix</keyword>
<gene>
    <name evidence="2" type="ORF">MOX91_02625</name>
</gene>
<dbReference type="RefSeq" id="WP_370396520.1">
    <property type="nucleotide sequence ID" value="NZ_JALBUT010000002.1"/>
</dbReference>
<feature type="transmembrane region" description="Helical" evidence="1">
    <location>
        <begin position="80"/>
        <end position="107"/>
    </location>
</feature>
<dbReference type="EMBL" id="JALBUT010000002">
    <property type="protein sequence ID" value="MDX8415075.1"/>
    <property type="molecule type" value="Genomic_DNA"/>
</dbReference>
<evidence type="ECO:0000256" key="1">
    <source>
        <dbReference type="SAM" id="Phobius"/>
    </source>
</evidence>
<accession>A0ABU4WHK1</accession>
<sequence length="140" mass="15296">MQKFNVYWKGEFVGEFDAGELRDEVARGTIGYLHGVRLKSGKFISVGDLLQKLDNSAEEFDFEAEFAKENGTAGEFEFAIFGYALAGLSFLSMASMAGSFLYCIFLAKSGRGKLAAQIFILSLIIGLLGLFFNGVILSSM</sequence>